<evidence type="ECO:0000313" key="4">
    <source>
        <dbReference type="EMBL" id="QDL34300.1"/>
    </source>
</evidence>
<comment type="function">
    <text evidence="3">Involved in the biogenesis of TorA. Acts on TorA before the insertion of the molybdenum cofactor and, as a result, probably favors a conformation of the apoenzyme that is competent for acquiring the cofactor.</text>
</comment>
<dbReference type="InterPro" id="IPR036386">
    <property type="entry name" value="HscB_C_sf"/>
</dbReference>
<dbReference type="PANTHER" id="PTHR34227">
    <property type="entry name" value="CHAPERONE PROTEIN YCDY"/>
    <property type="match status" value="1"/>
</dbReference>
<comment type="similarity">
    <text evidence="3">Belongs to the TorD/DmsD family. TorD subfamily.</text>
</comment>
<proteinExistence type="inferred from homology"/>
<evidence type="ECO:0000313" key="5">
    <source>
        <dbReference type="Proteomes" id="UP000317572"/>
    </source>
</evidence>
<dbReference type="InterPro" id="IPR020945">
    <property type="entry name" value="DMSO/NO3_reduct_chaperone"/>
</dbReference>
<reference evidence="4 5" key="1">
    <citation type="submission" date="2018-11" db="EMBL/GenBank/DDBJ databases">
        <title>The first complete genome of Serratia liquefaciens isolated from metalophyte plant revel distinctness adaptive mechanisms in an extreme habitat.</title>
        <authorList>
            <person name="Caneschi W.L."/>
            <person name="Sanchez A.B."/>
            <person name="Felestrino E.B."/>
            <person name="Assis R.A.B."/>
            <person name="Lemes C.G.C."/>
            <person name="Cordeiro I.F."/>
            <person name="Fonseca N.P."/>
            <person name="Villa M."/>
            <person name="Vieira I.T."/>
            <person name="Moraes L.A."/>
            <person name="Kamino L.H.Y."/>
            <person name="do Carmo F."/>
            <person name="Garcia C.M."/>
            <person name="Almeida N.F."/>
            <person name="Silva R.S."/>
            <person name="Ferro J.A."/>
            <person name="Ferro M.I.T."/>
            <person name="Varani A.M."/>
            <person name="Ferreira R.M."/>
            <person name="dos Santos V.L."/>
            <person name="Silva U.C."/>
            <person name="Setubal J.C."/>
            <person name="Moreira L.M."/>
        </authorList>
    </citation>
    <scope>NUCLEOTIDE SEQUENCE [LARGE SCALE GENOMIC DNA]</scope>
    <source>
        <strain evidence="4 5">FG3</strain>
    </source>
</reference>
<dbReference type="SUPFAM" id="SSF89155">
    <property type="entry name" value="TorD-like"/>
    <property type="match status" value="1"/>
</dbReference>
<keyword evidence="1 3" id="KW-0963">Cytoplasm</keyword>
<dbReference type="Proteomes" id="UP000317572">
    <property type="component" value="Chromosome"/>
</dbReference>
<dbReference type="Gene3D" id="1.20.120.1820">
    <property type="match status" value="1"/>
</dbReference>
<dbReference type="RefSeq" id="WP_128865704.1">
    <property type="nucleotide sequence ID" value="NZ_CAMIRC010000002.1"/>
</dbReference>
<sequence>MEDNISALGHPHYACLYAWLSGSFARELSDLQIAELTSPELTAWLAIIEPLPGLTAPVTQFRQTVTALQQRPDAQLELAADFAGLFLMTEKSAALPYSSCYQLESSRFKQEPSAQMKALLAQSGMAVASSFGEPEDHLALVVELLSHLNFALTEAGNERRELLELRSEALIHCLSWLPEFNQRCLSYDKFGFYAALSGLLLALMRLDAGMPMQ</sequence>
<dbReference type="HAMAP" id="MF_01150">
    <property type="entry name" value="TorD"/>
    <property type="match status" value="1"/>
</dbReference>
<dbReference type="NCBIfam" id="NF003442">
    <property type="entry name" value="PRK04976.1"/>
    <property type="match status" value="1"/>
</dbReference>
<comment type="subcellular location">
    <subcellularLocation>
        <location evidence="3">Cytoplasm</location>
    </subcellularLocation>
</comment>
<dbReference type="GO" id="GO:0051259">
    <property type="term" value="P:protein complex oligomerization"/>
    <property type="evidence" value="ECO:0007669"/>
    <property type="project" value="InterPro"/>
</dbReference>
<dbReference type="EMBL" id="CP033893">
    <property type="protein sequence ID" value="QDL34300.1"/>
    <property type="molecule type" value="Genomic_DNA"/>
</dbReference>
<dbReference type="Pfam" id="PF02613">
    <property type="entry name" value="Nitrate_red_del"/>
    <property type="match status" value="1"/>
</dbReference>
<dbReference type="GO" id="GO:0005737">
    <property type="term" value="C:cytoplasm"/>
    <property type="evidence" value="ECO:0007669"/>
    <property type="project" value="UniProtKB-SubCell"/>
</dbReference>
<name>A0A515D1Q8_SERLI</name>
<dbReference type="AlphaFoldDB" id="A0A515D1Q8"/>
<accession>A0A515D1Q8</accession>
<keyword evidence="2 3" id="KW-0143">Chaperone</keyword>
<dbReference type="GO" id="GO:0006457">
    <property type="term" value="P:protein folding"/>
    <property type="evidence" value="ECO:0007669"/>
    <property type="project" value="UniProtKB-UniRule"/>
</dbReference>
<protein>
    <recommendedName>
        <fullName evidence="3">Chaperone protein TorD</fullName>
    </recommendedName>
</protein>
<evidence type="ECO:0000256" key="1">
    <source>
        <dbReference type="ARBA" id="ARBA00022490"/>
    </source>
</evidence>
<dbReference type="PANTHER" id="PTHR34227:SF11">
    <property type="entry name" value="CHAPERONE PROTEIN TORD"/>
    <property type="match status" value="1"/>
</dbReference>
<gene>
    <name evidence="3 4" type="primary">torD</name>
    <name evidence="4" type="ORF">EGO53_21995</name>
</gene>
<dbReference type="InterPro" id="IPR050289">
    <property type="entry name" value="TorD/DmsD_chaperones"/>
</dbReference>
<dbReference type="STRING" id="614.XJ20_22005"/>
<dbReference type="InterPro" id="IPR036411">
    <property type="entry name" value="TorD-like_sf"/>
</dbReference>
<dbReference type="Gene3D" id="1.20.1280.20">
    <property type="entry name" value="HscB, C-terminal domain"/>
    <property type="match status" value="1"/>
</dbReference>
<evidence type="ECO:0000256" key="2">
    <source>
        <dbReference type="ARBA" id="ARBA00023186"/>
    </source>
</evidence>
<organism evidence="4 5">
    <name type="scientific">Serratia liquefaciens</name>
    <dbReference type="NCBI Taxonomy" id="614"/>
    <lineage>
        <taxon>Bacteria</taxon>
        <taxon>Pseudomonadati</taxon>
        <taxon>Pseudomonadota</taxon>
        <taxon>Gammaproteobacteria</taxon>
        <taxon>Enterobacterales</taxon>
        <taxon>Yersiniaceae</taxon>
        <taxon>Serratia</taxon>
    </lineage>
</organism>
<dbReference type="InterPro" id="IPR023069">
    <property type="entry name" value="Chaperone_TorD"/>
</dbReference>
<evidence type="ECO:0000256" key="3">
    <source>
        <dbReference type="HAMAP-Rule" id="MF_01150"/>
    </source>
</evidence>